<sequence length="81" mass="9107">MNKKIRLFEQFIAMVSLLTAKNPEWPLASIYITAAGKTMPTIDFEDFCSASCVIGPDSSIKSIFDSFWDVYLNSLTEGQYV</sequence>
<protein>
    <submittedName>
        <fullName evidence="1">Uncharacterized protein</fullName>
    </submittedName>
</protein>
<dbReference type="EMBL" id="MG696114">
    <property type="protein sequence ID" value="AUM58364.1"/>
    <property type="molecule type" value="Genomic_DNA"/>
</dbReference>
<keyword evidence="2" id="KW-1185">Reference proteome</keyword>
<accession>A0A2I6PF66</accession>
<dbReference type="Proteomes" id="UP000240538">
    <property type="component" value="Segment"/>
</dbReference>
<evidence type="ECO:0000313" key="1">
    <source>
        <dbReference type="EMBL" id="AUM58364.1"/>
    </source>
</evidence>
<reference evidence="1 2" key="1">
    <citation type="submission" date="2017-12" db="EMBL/GenBank/DDBJ databases">
        <title>Complete genome sequence and characterization of bacteriophage phiP4-3 infecting Proteus pennea.</title>
        <authorList>
            <person name="He Y."/>
            <person name="Yang H."/>
        </authorList>
    </citation>
    <scope>NUCLEOTIDE SEQUENCE [LARGE SCALE GENOMIC DNA]</scope>
</reference>
<proteinExistence type="predicted"/>
<organism evidence="1 2">
    <name type="scientific">Proteus phage phiP4-3</name>
    <dbReference type="NCBI Taxonomy" id="2065203"/>
    <lineage>
        <taxon>Viruses</taxon>
        <taxon>Duplodnaviria</taxon>
        <taxon>Heunggongvirae</taxon>
        <taxon>Uroviricota</taxon>
        <taxon>Caudoviricetes</taxon>
        <taxon>Pantevenvirales</taxon>
        <taxon>Straboviridae</taxon>
        <taxon>Bragavirus</taxon>
        <taxon>Bragavirus p43</taxon>
    </lineage>
</organism>
<evidence type="ECO:0000313" key="2">
    <source>
        <dbReference type="Proteomes" id="UP000240538"/>
    </source>
</evidence>
<name>A0A2I6PF66_9CAUD</name>
<gene>
    <name evidence="1" type="ORF">phiP43_004</name>
</gene>